<comment type="caution">
    <text evidence="1">The sequence shown here is derived from an EMBL/GenBank/DDBJ whole genome shotgun (WGS) entry which is preliminary data.</text>
</comment>
<sequence length="85" mass="8855">MKRCASGWPDGSGWFGMGGGEGRELLQQQMVFGFVAGSDQTMRCGANQIRPITKRWSKFAVSCGSVGKQAAAGGKKSGVVTPKGS</sequence>
<proteinExistence type="predicted"/>
<dbReference type="EMBL" id="JBAWTH010000063">
    <property type="protein sequence ID" value="KAL2280767.1"/>
    <property type="molecule type" value="Genomic_DNA"/>
</dbReference>
<accession>A0ABR4EED7</accession>
<gene>
    <name evidence="1" type="ORF">FJTKL_12279</name>
</gene>
<name>A0ABR4EED7_9PEZI</name>
<dbReference type="Proteomes" id="UP001600888">
    <property type="component" value="Unassembled WGS sequence"/>
</dbReference>
<protein>
    <submittedName>
        <fullName evidence="1">Uncharacterized protein</fullName>
    </submittedName>
</protein>
<evidence type="ECO:0000313" key="2">
    <source>
        <dbReference type="Proteomes" id="UP001600888"/>
    </source>
</evidence>
<reference evidence="1 2" key="1">
    <citation type="submission" date="2024-03" db="EMBL/GenBank/DDBJ databases">
        <title>A high-quality draft genome sequence of Diaporthe vaccinii, a causative agent of upright dieback and viscid rot disease in cranberry plants.</title>
        <authorList>
            <person name="Sarrasin M."/>
            <person name="Lang B.F."/>
            <person name="Burger G."/>
        </authorList>
    </citation>
    <scope>NUCLEOTIDE SEQUENCE [LARGE SCALE GENOMIC DNA]</scope>
    <source>
        <strain evidence="1 2">IS7</strain>
    </source>
</reference>
<organism evidence="1 2">
    <name type="scientific">Diaporthe vaccinii</name>
    <dbReference type="NCBI Taxonomy" id="105482"/>
    <lineage>
        <taxon>Eukaryota</taxon>
        <taxon>Fungi</taxon>
        <taxon>Dikarya</taxon>
        <taxon>Ascomycota</taxon>
        <taxon>Pezizomycotina</taxon>
        <taxon>Sordariomycetes</taxon>
        <taxon>Sordariomycetidae</taxon>
        <taxon>Diaporthales</taxon>
        <taxon>Diaporthaceae</taxon>
        <taxon>Diaporthe</taxon>
        <taxon>Diaporthe eres species complex</taxon>
    </lineage>
</organism>
<evidence type="ECO:0000313" key="1">
    <source>
        <dbReference type="EMBL" id="KAL2280767.1"/>
    </source>
</evidence>
<keyword evidence="2" id="KW-1185">Reference proteome</keyword>